<organism evidence="1 2">
    <name type="scientific">Austropuccinia psidii MF-1</name>
    <dbReference type="NCBI Taxonomy" id="1389203"/>
    <lineage>
        <taxon>Eukaryota</taxon>
        <taxon>Fungi</taxon>
        <taxon>Dikarya</taxon>
        <taxon>Basidiomycota</taxon>
        <taxon>Pucciniomycotina</taxon>
        <taxon>Pucciniomycetes</taxon>
        <taxon>Pucciniales</taxon>
        <taxon>Sphaerophragmiaceae</taxon>
        <taxon>Austropuccinia</taxon>
    </lineage>
</organism>
<dbReference type="AlphaFoldDB" id="A0A9Q3DQ89"/>
<reference evidence="1" key="1">
    <citation type="submission" date="2021-03" db="EMBL/GenBank/DDBJ databases">
        <title>Draft genome sequence of rust myrtle Austropuccinia psidii MF-1, a brazilian biotype.</title>
        <authorList>
            <person name="Quecine M.C."/>
            <person name="Pachon D.M.R."/>
            <person name="Bonatelli M.L."/>
            <person name="Correr F.H."/>
            <person name="Franceschini L.M."/>
            <person name="Leite T.F."/>
            <person name="Margarido G.R.A."/>
            <person name="Almeida C.A."/>
            <person name="Ferrarezi J.A."/>
            <person name="Labate C.A."/>
        </authorList>
    </citation>
    <scope>NUCLEOTIDE SEQUENCE</scope>
    <source>
        <strain evidence="1">MF-1</strain>
    </source>
</reference>
<dbReference type="EMBL" id="AVOT02019622">
    <property type="protein sequence ID" value="MBW0507314.1"/>
    <property type="molecule type" value="Genomic_DNA"/>
</dbReference>
<accession>A0A9Q3DQ89</accession>
<comment type="caution">
    <text evidence="1">The sequence shown here is derived from an EMBL/GenBank/DDBJ whole genome shotgun (WGS) entry which is preliminary data.</text>
</comment>
<name>A0A9Q3DQ89_9BASI</name>
<evidence type="ECO:0000313" key="1">
    <source>
        <dbReference type="EMBL" id="MBW0507314.1"/>
    </source>
</evidence>
<proteinExistence type="predicted"/>
<dbReference type="Proteomes" id="UP000765509">
    <property type="component" value="Unassembled WGS sequence"/>
</dbReference>
<gene>
    <name evidence="1" type="ORF">O181_047029</name>
</gene>
<protein>
    <submittedName>
        <fullName evidence="1">Uncharacterized protein</fullName>
    </submittedName>
</protein>
<evidence type="ECO:0000313" key="2">
    <source>
        <dbReference type="Proteomes" id="UP000765509"/>
    </source>
</evidence>
<keyword evidence="2" id="KW-1185">Reference proteome</keyword>
<sequence>MSENMVHMKILKKCGGELDHALRSSLIGLFSTEEYINLLEDIVTRAKIGRTCKSVDIESPNKQLIKKYKPSKPFKPNTPRSNQQRKCRKCRSIGHLAKNFCKKENNNEIVETEDHNDKEEELKTSESDEINIINVQINNIDFIYEVLYVNSNLPQGGTSDTSLRNIQDTKLYRTKPEKGMGYTAGKSSISIFMLQSQEAKVNLDNGAYFKCVGEGFLKSIVPNWKKKAYTNKKIQIC</sequence>